<organism evidence="2 3">
    <name type="scientific">Ochrobactrum chromiisoli</name>
    <dbReference type="NCBI Taxonomy" id="2993941"/>
    <lineage>
        <taxon>Bacteria</taxon>
        <taxon>Pseudomonadati</taxon>
        <taxon>Pseudomonadota</taxon>
        <taxon>Alphaproteobacteria</taxon>
        <taxon>Hyphomicrobiales</taxon>
        <taxon>Brucellaceae</taxon>
        <taxon>Brucella/Ochrobactrum group</taxon>
        <taxon>Ochrobactrum</taxon>
    </lineage>
</organism>
<dbReference type="RefSeq" id="WP_265984739.1">
    <property type="nucleotide sequence ID" value="NZ_JAPHAV010000003.1"/>
</dbReference>
<proteinExistence type="predicted"/>
<evidence type="ECO:0000313" key="3">
    <source>
        <dbReference type="Proteomes" id="UP001301216"/>
    </source>
</evidence>
<evidence type="ECO:0000313" key="2">
    <source>
        <dbReference type="EMBL" id="MCX2697218.1"/>
    </source>
</evidence>
<protein>
    <submittedName>
        <fullName evidence="2">Uncharacterized protein</fullName>
    </submittedName>
</protein>
<reference evidence="2 3" key="1">
    <citation type="submission" date="2022-11" db="EMBL/GenBank/DDBJ databases">
        <title>Brucella sp. YY2X, whole genome shotgun sequencing project.</title>
        <authorList>
            <person name="Yang Y."/>
        </authorList>
    </citation>
    <scope>NUCLEOTIDE SEQUENCE [LARGE SCALE GENOMIC DNA]</scope>
    <source>
        <strain evidence="2 3">YY2X</strain>
    </source>
</reference>
<dbReference type="Proteomes" id="UP001301216">
    <property type="component" value="Unassembled WGS sequence"/>
</dbReference>
<sequence>MFTGEIRSIVDQVWNAFWAGGITYAMLRWSRFKNDGPARMFFIVSENVFQSRYGLVHF</sequence>
<keyword evidence="1" id="KW-0472">Membrane</keyword>
<keyword evidence="3" id="KW-1185">Reference proteome</keyword>
<dbReference type="EMBL" id="JAPHAV010000003">
    <property type="protein sequence ID" value="MCX2697218.1"/>
    <property type="molecule type" value="Genomic_DNA"/>
</dbReference>
<keyword evidence="1" id="KW-1133">Transmembrane helix</keyword>
<gene>
    <name evidence="2" type="ORF">OPR82_10560</name>
</gene>
<evidence type="ECO:0000256" key="1">
    <source>
        <dbReference type="SAM" id="Phobius"/>
    </source>
</evidence>
<accession>A0ABT3QNM4</accession>
<name>A0ABT3QNM4_9HYPH</name>
<comment type="caution">
    <text evidence="2">The sequence shown here is derived from an EMBL/GenBank/DDBJ whole genome shotgun (WGS) entry which is preliminary data.</text>
</comment>
<keyword evidence="1" id="KW-0812">Transmembrane</keyword>
<feature type="transmembrane region" description="Helical" evidence="1">
    <location>
        <begin position="12"/>
        <end position="30"/>
    </location>
</feature>